<dbReference type="PANTHER" id="PTHR42736:SF1">
    <property type="entry name" value="PROTEIN-GLUTAMINE GAMMA-GLUTAMYLTRANSFERASE"/>
    <property type="match status" value="1"/>
</dbReference>
<dbReference type="AlphaFoldDB" id="H5XTZ0"/>
<keyword evidence="4" id="KW-0378">Hydrolase</keyword>
<evidence type="ECO:0000256" key="1">
    <source>
        <dbReference type="SAM" id="MobiDB-lite"/>
    </source>
</evidence>
<dbReference type="SUPFAM" id="SSF54001">
    <property type="entry name" value="Cysteine proteinases"/>
    <property type="match status" value="1"/>
</dbReference>
<feature type="transmembrane region" description="Helical" evidence="2">
    <location>
        <begin position="186"/>
        <end position="205"/>
    </location>
</feature>
<feature type="transmembrane region" description="Helical" evidence="2">
    <location>
        <begin position="741"/>
        <end position="761"/>
    </location>
</feature>
<dbReference type="PANTHER" id="PTHR42736">
    <property type="entry name" value="PROTEIN-GLUTAMINE GAMMA-GLUTAMYLTRANSFERASE"/>
    <property type="match status" value="1"/>
</dbReference>
<sequence>MKLAGKQEKQQQKPNSSLNLGNPRLIAAEVSLTKRFLFYFFVLLLGISAAYGCFYTAFPIPVFWWVVIPCTVLFSAGFTVLFLKKRGGRRGIWLPILFIACLGSLFFLKDGLPGAWRNPLCQGLIRTVNYVIAAYAQKANYNFITWPAEPAGLREITISCTVFAVFVLLLTTFLMAWLLIHRKNSFFCFLLTTPFLAVSLVFAIIPHYAAVTALLTFWAFLLLNASSLRSKKGFVKRGNLFYEGRNSAVHPASLILLPILADCLMLVGVLFPMQSFQRSEVVEDLRSGLLSRPNMTTLFRSGGVAGNVNRVNLQFAGDIAYTGRTVLQVQSSQKDTDYLKGFAGSVYTGQSWEALGEEDYRELNALLNEQKVQNFPSLFTNFLRSNLDRDLYVYDLVVRNVGGNPRSIYTPYGLISGPDTLPGLDFVNDGYLRSGNYLFGTPQYSMQAISLPADYQNTSFYTRVVGNFLRYAWIGGGGLGDLGLDRNFQRDFDSSSRQLDEWRMPERLAGLLSPEQAAFAQAAQAYTSFVYAHYTQLPEELRGKLDQYRREHGLDTEHFPWPRSLARAIIDQVHSENTYTLSPGLLPGGRDFVEYFLLENHRGYCMHFASATVALLRSAGVPARYAEGYTLSSHDLAGPDGWVDIPDSRAHAWAEIYLSGVGWVPVEATPGVYNGVVDHQTGAVAPAQEAANVPQEEFSGEAPEEEVSGESSELQIPNEIEGGERGPGGPQSMVISTQLRVIFFLAVIALPLPALLINRKLRVASRRKRFRQEDHNQGALAVYDYMLQLLPHPKSDLSFSAEIPENLYELVLKARFSRQMLTEQELDQLLDYAGALADQVRRKASLFRRFVFAYIYVLF</sequence>
<proteinExistence type="predicted"/>
<dbReference type="Proteomes" id="UP000005104">
    <property type="component" value="Chromosome"/>
</dbReference>
<protein>
    <submittedName>
        <fullName evidence="4">Transglutaminase-like enzyme, predicted cysteine protease</fullName>
    </submittedName>
</protein>
<dbReference type="Gene3D" id="3.10.620.30">
    <property type="match status" value="1"/>
</dbReference>
<feature type="transmembrane region" description="Helical" evidence="2">
    <location>
        <begin position="63"/>
        <end position="83"/>
    </location>
</feature>
<evidence type="ECO:0000256" key="2">
    <source>
        <dbReference type="SAM" id="Phobius"/>
    </source>
</evidence>
<feature type="domain" description="Transglutaminase-like" evidence="3">
    <location>
        <begin position="597"/>
        <end position="670"/>
    </location>
</feature>
<name>H5XTZ0_9FIRM</name>
<feature type="region of interest" description="Disordered" evidence="1">
    <location>
        <begin position="686"/>
        <end position="731"/>
    </location>
</feature>
<feature type="transmembrane region" description="Helical" evidence="2">
    <location>
        <begin position="90"/>
        <end position="108"/>
    </location>
</feature>
<feature type="transmembrane region" description="Helical" evidence="2">
    <location>
        <begin position="249"/>
        <end position="271"/>
    </location>
</feature>
<dbReference type="HOGENOM" id="CLU_016605_0_0_9"/>
<organism evidence="4 5">
    <name type="scientific">Desulfosporosinus youngiae DSM 17734</name>
    <dbReference type="NCBI Taxonomy" id="768710"/>
    <lineage>
        <taxon>Bacteria</taxon>
        <taxon>Bacillati</taxon>
        <taxon>Bacillota</taxon>
        <taxon>Clostridia</taxon>
        <taxon>Eubacteriales</taxon>
        <taxon>Desulfitobacteriaceae</taxon>
        <taxon>Desulfosporosinus</taxon>
    </lineage>
</organism>
<dbReference type="GO" id="GO:0008233">
    <property type="term" value="F:peptidase activity"/>
    <property type="evidence" value="ECO:0007669"/>
    <property type="project" value="UniProtKB-KW"/>
</dbReference>
<dbReference type="GO" id="GO:0006508">
    <property type="term" value="P:proteolysis"/>
    <property type="evidence" value="ECO:0007669"/>
    <property type="project" value="UniProtKB-KW"/>
</dbReference>
<dbReference type="Pfam" id="PF01841">
    <property type="entry name" value="Transglut_core"/>
    <property type="match status" value="1"/>
</dbReference>
<feature type="transmembrane region" description="Helical" evidence="2">
    <location>
        <begin position="156"/>
        <end position="179"/>
    </location>
</feature>
<dbReference type="InterPro" id="IPR052901">
    <property type="entry name" value="Bact_TGase-like"/>
</dbReference>
<dbReference type="OrthoDB" id="9804872at2"/>
<gene>
    <name evidence="4" type="ORF">DesyoDRAFT_1823</name>
</gene>
<dbReference type="eggNOG" id="COG1305">
    <property type="taxonomic scope" value="Bacteria"/>
</dbReference>
<reference evidence="4 5" key="1">
    <citation type="submission" date="2011-11" db="EMBL/GenBank/DDBJ databases">
        <title>The Noncontiguous Finished genome of Desulfosporosinus youngiae DSM 17734.</title>
        <authorList>
            <consortium name="US DOE Joint Genome Institute (JGI-PGF)"/>
            <person name="Lucas S."/>
            <person name="Han J."/>
            <person name="Lapidus A."/>
            <person name="Cheng J.-F."/>
            <person name="Goodwin L."/>
            <person name="Pitluck S."/>
            <person name="Peters L."/>
            <person name="Ovchinnikova G."/>
            <person name="Lu M."/>
            <person name="Land M.L."/>
            <person name="Hauser L."/>
            <person name="Pester M."/>
            <person name="Spring S."/>
            <person name="Ollivier B."/>
            <person name="Rattei T."/>
            <person name="Klenk H.-P."/>
            <person name="Wagner M."/>
            <person name="Loy A."/>
            <person name="Woyke T.J."/>
        </authorList>
    </citation>
    <scope>NUCLEOTIDE SEQUENCE [LARGE SCALE GENOMIC DNA]</scope>
    <source>
        <strain evidence="4 5">DSM 17734</strain>
    </source>
</reference>
<feature type="transmembrane region" description="Helical" evidence="2">
    <location>
        <begin position="211"/>
        <end position="228"/>
    </location>
</feature>
<dbReference type="EMBL" id="CM001441">
    <property type="protein sequence ID" value="EHQ88948.1"/>
    <property type="molecule type" value="Genomic_DNA"/>
</dbReference>
<dbReference type="InterPro" id="IPR038765">
    <property type="entry name" value="Papain-like_cys_pep_sf"/>
</dbReference>
<keyword evidence="5" id="KW-1185">Reference proteome</keyword>
<keyword evidence="4" id="KW-0645">Protease</keyword>
<dbReference type="RefSeq" id="WP_007782015.1">
    <property type="nucleotide sequence ID" value="NZ_CM001441.1"/>
</dbReference>
<keyword evidence="2" id="KW-1133">Transmembrane helix</keyword>
<dbReference type="InterPro" id="IPR002931">
    <property type="entry name" value="Transglutaminase-like"/>
</dbReference>
<evidence type="ECO:0000313" key="5">
    <source>
        <dbReference type="Proteomes" id="UP000005104"/>
    </source>
</evidence>
<dbReference type="SMART" id="SM00460">
    <property type="entry name" value="TGc"/>
    <property type="match status" value="1"/>
</dbReference>
<dbReference type="STRING" id="768710.DesyoDRAFT_1823"/>
<accession>H5XTZ0</accession>
<evidence type="ECO:0000313" key="4">
    <source>
        <dbReference type="EMBL" id="EHQ88948.1"/>
    </source>
</evidence>
<feature type="transmembrane region" description="Helical" evidence="2">
    <location>
        <begin position="36"/>
        <end position="57"/>
    </location>
</feature>
<keyword evidence="2" id="KW-0472">Membrane</keyword>
<evidence type="ECO:0000259" key="3">
    <source>
        <dbReference type="SMART" id="SM00460"/>
    </source>
</evidence>
<keyword evidence="2" id="KW-0812">Transmembrane</keyword>
<feature type="compositionally biased region" description="Acidic residues" evidence="1">
    <location>
        <begin position="698"/>
        <end position="708"/>
    </location>
</feature>